<feature type="domain" description="N-acetyltransferase" evidence="3">
    <location>
        <begin position="21"/>
        <end position="158"/>
    </location>
</feature>
<dbReference type="InterPro" id="IPR050832">
    <property type="entry name" value="Bact_Acetyltransf"/>
</dbReference>
<dbReference type="SUPFAM" id="SSF55729">
    <property type="entry name" value="Acyl-CoA N-acyltransferases (Nat)"/>
    <property type="match status" value="1"/>
</dbReference>
<keyword evidence="1 4" id="KW-0808">Transferase</keyword>
<sequence length="161" mass="17938">MDASIYICPATAADTGIISRIVERSIRVGCALDHRNDPHLVDAWIRQQSTEHISAWLADPQRYLNIALLQDRPVGVGMALANGDITLCHVQPEWFRRGVGRALMTDLEGWLLTRGSARSVLTSTRTGEAFYRRLGYRESAPPLIRHGMHSLPMHKSLPLSA</sequence>
<dbReference type="Gene3D" id="3.40.630.30">
    <property type="match status" value="1"/>
</dbReference>
<evidence type="ECO:0000256" key="1">
    <source>
        <dbReference type="ARBA" id="ARBA00022679"/>
    </source>
</evidence>
<proteinExistence type="predicted"/>
<dbReference type="Proteomes" id="UP000253720">
    <property type="component" value="Chromosome"/>
</dbReference>
<evidence type="ECO:0000256" key="2">
    <source>
        <dbReference type="ARBA" id="ARBA00023315"/>
    </source>
</evidence>
<dbReference type="InterPro" id="IPR000182">
    <property type="entry name" value="GNAT_dom"/>
</dbReference>
<protein>
    <submittedName>
        <fullName evidence="4">GNAT family N-acetyltransferase</fullName>
    </submittedName>
</protein>
<evidence type="ECO:0000313" key="4">
    <source>
        <dbReference type="EMBL" id="AXI62613.1"/>
    </source>
</evidence>
<gene>
    <name evidence="4" type="ORF">DLD99_19750</name>
</gene>
<dbReference type="CDD" id="cd04301">
    <property type="entry name" value="NAT_SF"/>
    <property type="match status" value="1"/>
</dbReference>
<keyword evidence="2" id="KW-0012">Acyltransferase</keyword>
<dbReference type="PANTHER" id="PTHR43877">
    <property type="entry name" value="AMINOALKYLPHOSPHONATE N-ACETYLTRANSFERASE-RELATED-RELATED"/>
    <property type="match status" value="1"/>
</dbReference>
<evidence type="ECO:0000259" key="3">
    <source>
        <dbReference type="PROSITE" id="PS51186"/>
    </source>
</evidence>
<keyword evidence="5" id="KW-1185">Reference proteome</keyword>
<dbReference type="InterPro" id="IPR016181">
    <property type="entry name" value="Acyl_CoA_acyltransferase"/>
</dbReference>
<evidence type="ECO:0000313" key="5">
    <source>
        <dbReference type="Proteomes" id="UP000253720"/>
    </source>
</evidence>
<dbReference type="EMBL" id="CP029608">
    <property type="protein sequence ID" value="AXI62613.1"/>
    <property type="molecule type" value="Genomic_DNA"/>
</dbReference>
<dbReference type="RefSeq" id="WP_114884483.1">
    <property type="nucleotide sequence ID" value="NZ_CP029608.1"/>
</dbReference>
<dbReference type="PROSITE" id="PS51186">
    <property type="entry name" value="GNAT"/>
    <property type="match status" value="1"/>
</dbReference>
<dbReference type="AlphaFoldDB" id="A0A345RTJ7"/>
<dbReference type="Pfam" id="PF13673">
    <property type="entry name" value="Acetyltransf_10"/>
    <property type="match status" value="1"/>
</dbReference>
<dbReference type="KEGG" id="pke:DLD99_19750"/>
<name>A0A345RTJ7_9PSED</name>
<organism evidence="4 5">
    <name type="scientific">Pseudomonas kribbensis</name>
    <dbReference type="NCBI Taxonomy" id="1628086"/>
    <lineage>
        <taxon>Bacteria</taxon>
        <taxon>Pseudomonadati</taxon>
        <taxon>Pseudomonadota</taxon>
        <taxon>Gammaproteobacteria</taxon>
        <taxon>Pseudomonadales</taxon>
        <taxon>Pseudomonadaceae</taxon>
        <taxon>Pseudomonas</taxon>
    </lineage>
</organism>
<reference evidence="4 5" key="1">
    <citation type="submission" date="2018-05" db="EMBL/GenBank/DDBJ databases">
        <title>Complete genome sequence of Pseudomonas kribbensis 46-2(T).</title>
        <authorList>
            <person name="Jeong H."/>
            <person name="Lee S.-G."/>
            <person name="Rha E."/>
            <person name="Kim H."/>
        </authorList>
    </citation>
    <scope>NUCLEOTIDE SEQUENCE [LARGE SCALE GENOMIC DNA]</scope>
    <source>
        <strain evidence="4 5">46-2</strain>
    </source>
</reference>
<dbReference type="GO" id="GO:0016747">
    <property type="term" value="F:acyltransferase activity, transferring groups other than amino-acyl groups"/>
    <property type="evidence" value="ECO:0007669"/>
    <property type="project" value="InterPro"/>
</dbReference>
<accession>A0A345RTJ7</accession>